<reference evidence="17" key="1">
    <citation type="submission" date="2024-05" db="EMBL/GenBank/DDBJ databases">
        <title>Isolation and characterization of Sporomusa carbonis sp. nov., a carboxydotrophic hydrogenogen in the genus of Sporomusa isolated from a charcoal burning pile.</title>
        <authorList>
            <person name="Boeer T."/>
            <person name="Rosenbaum F."/>
            <person name="Eysell L."/>
            <person name="Mueller V."/>
            <person name="Daniel R."/>
            <person name="Poehlein A."/>
        </authorList>
    </citation>
    <scope>NUCLEOTIDE SEQUENCE [LARGE SCALE GENOMIC DNA]</scope>
    <source>
        <strain evidence="17">DSM 3132</strain>
    </source>
</reference>
<sequence length="208" mass="22701">MKKLVGVILVLVMLLSIVNITYAEDYLLGPGDVIAIGVLGFDELQVKDLTVRNDGKIAFPIVGEVQAGGLSPGQLTKVITAGISRYTKDPQVTINVLKFRTTRIYVLGEVAKPGLYELEKQHTLIDAIGAAGGYTKDALKKKVFIIRKDSTTKPVAVNLLKLLRDGDMSQNYLLHDGDTVYLAPNGRIDISRDILPFMYLAAQIADND</sequence>
<dbReference type="RefSeq" id="WP_093795983.1">
    <property type="nucleotide sequence ID" value="NZ_CP155571.1"/>
</dbReference>
<feature type="domain" description="Polysaccharide export protein N-terminal" evidence="15">
    <location>
        <begin position="23"/>
        <end position="96"/>
    </location>
</feature>
<evidence type="ECO:0000256" key="4">
    <source>
        <dbReference type="ARBA" id="ARBA00022452"/>
    </source>
</evidence>
<evidence type="ECO:0000256" key="14">
    <source>
        <dbReference type="ARBA" id="ARBA00023288"/>
    </source>
</evidence>
<keyword evidence="9" id="KW-0406">Ion transport</keyword>
<keyword evidence="14" id="KW-0449">Lipoprotein</keyword>
<evidence type="ECO:0000313" key="17">
    <source>
        <dbReference type="EMBL" id="XFO71151.1"/>
    </source>
</evidence>
<dbReference type="Proteomes" id="UP000216052">
    <property type="component" value="Chromosome"/>
</dbReference>
<dbReference type="InterPro" id="IPR054765">
    <property type="entry name" value="SLBB_dom"/>
</dbReference>
<keyword evidence="3" id="KW-0813">Transport</keyword>
<dbReference type="Gene3D" id="3.30.1950.10">
    <property type="entry name" value="wza like domain"/>
    <property type="match status" value="1"/>
</dbReference>
<keyword evidence="8" id="KW-0625">Polysaccharide transport</keyword>
<evidence type="ECO:0000313" key="18">
    <source>
        <dbReference type="Proteomes" id="UP000216052"/>
    </source>
</evidence>
<evidence type="ECO:0000256" key="8">
    <source>
        <dbReference type="ARBA" id="ARBA00023047"/>
    </source>
</evidence>
<organism evidence="17 18">
    <name type="scientific">Sporomusa acidovorans (strain ATCC 49682 / DSM 3132 / Mol)</name>
    <dbReference type="NCBI Taxonomy" id="1123286"/>
    <lineage>
        <taxon>Bacteria</taxon>
        <taxon>Bacillati</taxon>
        <taxon>Bacillota</taxon>
        <taxon>Negativicutes</taxon>
        <taxon>Selenomonadales</taxon>
        <taxon>Sporomusaceae</taxon>
        <taxon>Sporomusa</taxon>
    </lineage>
</organism>
<dbReference type="Pfam" id="PF02563">
    <property type="entry name" value="Poly_export"/>
    <property type="match status" value="1"/>
</dbReference>
<proteinExistence type="inferred from homology"/>
<comment type="subcellular location">
    <subcellularLocation>
        <location evidence="1">Cell outer membrane</location>
        <topology evidence="1">Multi-pass membrane protein</topology>
    </subcellularLocation>
</comment>
<keyword evidence="10" id="KW-0626">Porin</keyword>
<keyword evidence="13" id="KW-0998">Cell outer membrane</keyword>
<keyword evidence="4" id="KW-1134">Transmembrane beta strand</keyword>
<evidence type="ECO:0000256" key="2">
    <source>
        <dbReference type="ARBA" id="ARBA00009450"/>
    </source>
</evidence>
<keyword evidence="6" id="KW-0812">Transmembrane</keyword>
<feature type="domain" description="SLBB" evidence="16">
    <location>
        <begin position="103"/>
        <end position="181"/>
    </location>
</feature>
<dbReference type="InterPro" id="IPR049712">
    <property type="entry name" value="Poly_export"/>
</dbReference>
<evidence type="ECO:0008006" key="19">
    <source>
        <dbReference type="Google" id="ProtNLM"/>
    </source>
</evidence>
<evidence type="ECO:0000256" key="12">
    <source>
        <dbReference type="ARBA" id="ARBA00023139"/>
    </source>
</evidence>
<name>A0ABZ3IZ57_SPOA4</name>
<dbReference type="InterPro" id="IPR003715">
    <property type="entry name" value="Poly_export_N"/>
</dbReference>
<evidence type="ECO:0000256" key="7">
    <source>
        <dbReference type="ARBA" id="ARBA00022729"/>
    </source>
</evidence>
<accession>A0ABZ3IZ57</accession>
<evidence type="ECO:0000256" key="3">
    <source>
        <dbReference type="ARBA" id="ARBA00022448"/>
    </source>
</evidence>
<evidence type="ECO:0000259" key="15">
    <source>
        <dbReference type="Pfam" id="PF02563"/>
    </source>
</evidence>
<evidence type="ECO:0000256" key="6">
    <source>
        <dbReference type="ARBA" id="ARBA00022692"/>
    </source>
</evidence>
<gene>
    <name evidence="17" type="ORF">SPACI_011660</name>
</gene>
<evidence type="ECO:0000256" key="5">
    <source>
        <dbReference type="ARBA" id="ARBA00022597"/>
    </source>
</evidence>
<dbReference type="Gene3D" id="3.10.560.10">
    <property type="entry name" value="Outer membrane lipoprotein wza domain like"/>
    <property type="match status" value="1"/>
</dbReference>
<keyword evidence="11" id="KW-0472">Membrane</keyword>
<evidence type="ECO:0000256" key="1">
    <source>
        <dbReference type="ARBA" id="ARBA00004571"/>
    </source>
</evidence>
<keyword evidence="18" id="KW-1185">Reference proteome</keyword>
<dbReference type="PANTHER" id="PTHR33619">
    <property type="entry name" value="POLYSACCHARIDE EXPORT PROTEIN GFCE-RELATED"/>
    <property type="match status" value="1"/>
</dbReference>
<dbReference type="EMBL" id="CP155571">
    <property type="protein sequence ID" value="XFO71151.1"/>
    <property type="molecule type" value="Genomic_DNA"/>
</dbReference>
<keyword evidence="12" id="KW-0564">Palmitate</keyword>
<keyword evidence="7" id="KW-0732">Signal</keyword>
<evidence type="ECO:0000256" key="9">
    <source>
        <dbReference type="ARBA" id="ARBA00023065"/>
    </source>
</evidence>
<evidence type="ECO:0000256" key="10">
    <source>
        <dbReference type="ARBA" id="ARBA00023114"/>
    </source>
</evidence>
<dbReference type="PANTHER" id="PTHR33619:SF3">
    <property type="entry name" value="POLYSACCHARIDE EXPORT PROTEIN GFCE-RELATED"/>
    <property type="match status" value="1"/>
</dbReference>
<comment type="similarity">
    <text evidence="2">Belongs to the BexD/CtrA/VexA family.</text>
</comment>
<evidence type="ECO:0000256" key="13">
    <source>
        <dbReference type="ARBA" id="ARBA00023237"/>
    </source>
</evidence>
<evidence type="ECO:0000256" key="11">
    <source>
        <dbReference type="ARBA" id="ARBA00023136"/>
    </source>
</evidence>
<protein>
    <recommendedName>
        <fullName evidence="19">Polysialic acid transport protein KpsD</fullName>
    </recommendedName>
</protein>
<keyword evidence="5" id="KW-0762">Sugar transport</keyword>
<evidence type="ECO:0000259" key="16">
    <source>
        <dbReference type="Pfam" id="PF22461"/>
    </source>
</evidence>
<dbReference type="Pfam" id="PF22461">
    <property type="entry name" value="SLBB_2"/>
    <property type="match status" value="1"/>
</dbReference>